<protein>
    <submittedName>
        <fullName evidence="1">Four helix bundle protein</fullName>
    </submittedName>
</protein>
<keyword evidence="2" id="KW-1185">Reference proteome</keyword>
<dbReference type="KEGG" id="pgin:FRZ67_03020"/>
<sequence length="119" mass="13437">MYKNLDVWKYSFDFVKEIYKATLSFPADEKFGLTSQLRRAAVSLPANIAEGAGRKSTKEFIRFLSIALGSVSELDTLLLLSKDLKFIEGETVTELLDRLNIIGKLIYGLMKSLGYKSEF</sequence>
<accession>A0A5B8V6Q1</accession>
<dbReference type="PANTHER" id="PTHR38471:SF2">
    <property type="entry name" value="FOUR HELIX BUNDLE PROTEIN"/>
    <property type="match status" value="1"/>
</dbReference>
<dbReference type="PANTHER" id="PTHR38471">
    <property type="entry name" value="FOUR HELIX BUNDLE PROTEIN"/>
    <property type="match status" value="1"/>
</dbReference>
<name>A0A5B8V6Q1_9BACT</name>
<organism evidence="1 2">
    <name type="scientific">Panacibacter ginsenosidivorans</name>
    <dbReference type="NCBI Taxonomy" id="1813871"/>
    <lineage>
        <taxon>Bacteria</taxon>
        <taxon>Pseudomonadati</taxon>
        <taxon>Bacteroidota</taxon>
        <taxon>Chitinophagia</taxon>
        <taxon>Chitinophagales</taxon>
        <taxon>Chitinophagaceae</taxon>
        <taxon>Panacibacter</taxon>
    </lineage>
</organism>
<dbReference type="NCBIfam" id="NF008911">
    <property type="entry name" value="PRK12275.1-2"/>
    <property type="match status" value="1"/>
</dbReference>
<dbReference type="NCBIfam" id="TIGR02436">
    <property type="entry name" value="four helix bundle protein"/>
    <property type="match status" value="1"/>
</dbReference>
<dbReference type="AlphaFoldDB" id="A0A5B8V6Q1"/>
<reference evidence="1 2" key="1">
    <citation type="journal article" date="2016" name="Int. J. Syst. Evol. Microbiol.">
        <title>Panacibacter ginsenosidivorans gen. nov., sp. nov., with ginsenoside converting activity isolated from soil of a ginseng field.</title>
        <authorList>
            <person name="Siddiqi M.Z."/>
            <person name="Muhammad Shafi S."/>
            <person name="Choi K.D."/>
            <person name="Im W.T."/>
        </authorList>
    </citation>
    <scope>NUCLEOTIDE SEQUENCE [LARGE SCALE GENOMIC DNA]</scope>
    <source>
        <strain evidence="1 2">Gsoil1550</strain>
    </source>
</reference>
<proteinExistence type="predicted"/>
<dbReference type="SUPFAM" id="SSF158446">
    <property type="entry name" value="IVS-encoded protein-like"/>
    <property type="match status" value="1"/>
</dbReference>
<dbReference type="InterPro" id="IPR012657">
    <property type="entry name" value="23S_rRNA-intervening_sequence"/>
</dbReference>
<dbReference type="Proteomes" id="UP000321533">
    <property type="component" value="Chromosome"/>
</dbReference>
<dbReference type="InterPro" id="IPR036583">
    <property type="entry name" value="23S_rRNA_IVS_sf"/>
</dbReference>
<dbReference type="EMBL" id="CP042435">
    <property type="protein sequence ID" value="QEC66326.1"/>
    <property type="molecule type" value="Genomic_DNA"/>
</dbReference>
<dbReference type="Pfam" id="PF05635">
    <property type="entry name" value="23S_rRNA_IVP"/>
    <property type="match status" value="1"/>
</dbReference>
<dbReference type="RefSeq" id="WP_147188126.1">
    <property type="nucleotide sequence ID" value="NZ_CP042435.1"/>
</dbReference>
<gene>
    <name evidence="1" type="ORF">FRZ67_03020</name>
</gene>
<dbReference type="OrthoDB" id="9811959at2"/>
<evidence type="ECO:0000313" key="1">
    <source>
        <dbReference type="EMBL" id="QEC66326.1"/>
    </source>
</evidence>
<dbReference type="Gene3D" id="1.20.1440.60">
    <property type="entry name" value="23S rRNA-intervening sequence"/>
    <property type="match status" value="1"/>
</dbReference>
<evidence type="ECO:0000313" key="2">
    <source>
        <dbReference type="Proteomes" id="UP000321533"/>
    </source>
</evidence>
<dbReference type="CDD" id="cd16377">
    <property type="entry name" value="23S_rRNA_IVP_like"/>
    <property type="match status" value="1"/>
</dbReference>